<proteinExistence type="predicted"/>
<feature type="transmembrane region" description="Helical" evidence="1">
    <location>
        <begin position="104"/>
        <end position="122"/>
    </location>
</feature>
<evidence type="ECO:0000313" key="2">
    <source>
        <dbReference type="EMBL" id="EME76912.1"/>
    </source>
</evidence>
<dbReference type="HOGENOM" id="CLU_143231_0_0_1"/>
<organism evidence="2 3">
    <name type="scientific">Pseudocercospora fijiensis (strain CIRAD86)</name>
    <name type="common">Black leaf streak disease fungus</name>
    <name type="synonym">Mycosphaerella fijiensis</name>
    <dbReference type="NCBI Taxonomy" id="383855"/>
    <lineage>
        <taxon>Eukaryota</taxon>
        <taxon>Fungi</taxon>
        <taxon>Dikarya</taxon>
        <taxon>Ascomycota</taxon>
        <taxon>Pezizomycotina</taxon>
        <taxon>Dothideomycetes</taxon>
        <taxon>Dothideomycetidae</taxon>
        <taxon>Mycosphaerellales</taxon>
        <taxon>Mycosphaerellaceae</taxon>
        <taxon>Pseudocercospora</taxon>
    </lineage>
</organism>
<dbReference type="EMBL" id="KB446573">
    <property type="protein sequence ID" value="EME76912.1"/>
    <property type="molecule type" value="Genomic_DNA"/>
</dbReference>
<feature type="non-terminal residue" evidence="2">
    <location>
        <position position="1"/>
    </location>
</feature>
<dbReference type="eggNOG" id="ENOG502SNDZ">
    <property type="taxonomic scope" value="Eukaryota"/>
</dbReference>
<dbReference type="PANTHER" id="PTHR35394">
    <property type="entry name" value="DUF3176 DOMAIN-CONTAINING PROTEIN"/>
    <property type="match status" value="1"/>
</dbReference>
<dbReference type="Proteomes" id="UP000016932">
    <property type="component" value="Unassembled WGS sequence"/>
</dbReference>
<dbReference type="PANTHER" id="PTHR35394:SF5">
    <property type="entry name" value="DUF3176 DOMAIN-CONTAINING PROTEIN"/>
    <property type="match status" value="1"/>
</dbReference>
<keyword evidence="1" id="KW-0472">Membrane</keyword>
<reference evidence="2 3" key="1">
    <citation type="journal article" date="2012" name="PLoS Pathog.">
        <title>Diverse lifestyles and strategies of plant pathogenesis encoded in the genomes of eighteen Dothideomycetes fungi.</title>
        <authorList>
            <person name="Ohm R.A."/>
            <person name="Feau N."/>
            <person name="Henrissat B."/>
            <person name="Schoch C.L."/>
            <person name="Horwitz B.A."/>
            <person name="Barry K.W."/>
            <person name="Condon B.J."/>
            <person name="Copeland A.C."/>
            <person name="Dhillon B."/>
            <person name="Glaser F."/>
            <person name="Hesse C.N."/>
            <person name="Kosti I."/>
            <person name="LaButti K."/>
            <person name="Lindquist E.A."/>
            <person name="Lucas S."/>
            <person name="Salamov A.A."/>
            <person name="Bradshaw R.E."/>
            <person name="Ciuffetti L."/>
            <person name="Hamelin R.C."/>
            <person name="Kema G.H.J."/>
            <person name="Lawrence C."/>
            <person name="Scott J.A."/>
            <person name="Spatafora J.W."/>
            <person name="Turgeon B.G."/>
            <person name="de Wit P.J.G.M."/>
            <person name="Zhong S."/>
            <person name="Goodwin S.B."/>
            <person name="Grigoriev I.V."/>
        </authorList>
    </citation>
    <scope>NUCLEOTIDE SEQUENCE [LARGE SCALE GENOMIC DNA]</scope>
    <source>
        <strain evidence="2 3">CIRAD86</strain>
    </source>
</reference>
<dbReference type="AlphaFoldDB" id="M3AHD1"/>
<feature type="transmembrane region" description="Helical" evidence="1">
    <location>
        <begin position="7"/>
        <end position="27"/>
    </location>
</feature>
<dbReference type="RefSeq" id="XP_007932462.1">
    <property type="nucleotide sequence ID" value="XM_007934271.1"/>
</dbReference>
<name>M3AHD1_PSEFD</name>
<accession>M3AHD1</accession>
<dbReference type="VEuPathDB" id="FungiDB:MYCFIDRAFT_18181"/>
<dbReference type="Pfam" id="PF11374">
    <property type="entry name" value="DUF3176"/>
    <property type="match status" value="1"/>
</dbReference>
<dbReference type="GeneID" id="19334575"/>
<protein>
    <submittedName>
        <fullName evidence="2">Uncharacterized protein</fullName>
    </submittedName>
</protein>
<feature type="non-terminal residue" evidence="2">
    <location>
        <position position="129"/>
    </location>
</feature>
<evidence type="ECO:0000256" key="1">
    <source>
        <dbReference type="SAM" id="Phobius"/>
    </source>
</evidence>
<dbReference type="KEGG" id="pfj:MYCFIDRAFT_18181"/>
<keyword evidence="1" id="KW-0812">Transmembrane</keyword>
<keyword evidence="1" id="KW-1133">Transmembrane helix</keyword>
<sequence length="129" mass="14636">KVWLWEILSAVFSLLCMGAVIAILAYMDKELLEDWHFPISPNALVSIFMTLAKSAMLLVVAEGISQLKWVYFREQSHRLYDMLHFDNASRGPWGAAELMYSVRWHATIASIGAFITIVALAMDPFTQQV</sequence>
<dbReference type="OrthoDB" id="5242705at2759"/>
<evidence type="ECO:0000313" key="3">
    <source>
        <dbReference type="Proteomes" id="UP000016932"/>
    </source>
</evidence>
<keyword evidence="3" id="KW-1185">Reference proteome</keyword>
<feature type="transmembrane region" description="Helical" evidence="1">
    <location>
        <begin position="39"/>
        <end position="61"/>
    </location>
</feature>
<dbReference type="InterPro" id="IPR021514">
    <property type="entry name" value="DUF3176"/>
</dbReference>
<gene>
    <name evidence="2" type="ORF">MYCFIDRAFT_18181</name>
</gene>